<feature type="region of interest" description="Disordered" evidence="1">
    <location>
        <begin position="129"/>
        <end position="154"/>
    </location>
</feature>
<organism evidence="2 3">
    <name type="scientific">Zygosaccharomyces rouxii</name>
    <dbReference type="NCBI Taxonomy" id="4956"/>
    <lineage>
        <taxon>Eukaryota</taxon>
        <taxon>Fungi</taxon>
        <taxon>Dikarya</taxon>
        <taxon>Ascomycota</taxon>
        <taxon>Saccharomycotina</taxon>
        <taxon>Saccharomycetes</taxon>
        <taxon>Saccharomycetales</taxon>
        <taxon>Saccharomycetaceae</taxon>
        <taxon>Zygosaccharomyces</taxon>
    </lineage>
</organism>
<reference evidence="2 3" key="1">
    <citation type="submission" date="2016-08" db="EMBL/GenBank/DDBJ databases">
        <title>Draft genome sequence of allopolyploid Zygosaccharomyces rouxii.</title>
        <authorList>
            <person name="Watanabe J."/>
            <person name="Uehara K."/>
            <person name="Mogi Y."/>
            <person name="Tsukioka Y."/>
        </authorList>
    </citation>
    <scope>NUCLEOTIDE SEQUENCE [LARGE SCALE GENOMIC DNA]</scope>
    <source>
        <strain evidence="2 3">NBRC 110957</strain>
    </source>
</reference>
<feature type="region of interest" description="Disordered" evidence="1">
    <location>
        <begin position="93"/>
        <end position="115"/>
    </location>
</feature>
<dbReference type="AlphaFoldDB" id="A0A1Q3A8S8"/>
<accession>A0A1Q3A8S8</accession>
<protein>
    <submittedName>
        <fullName evidence="2">Uncharacterized protein</fullName>
    </submittedName>
</protein>
<name>A0A1Q3A8S8_ZYGRO</name>
<dbReference type="EMBL" id="BDGX01000033">
    <property type="protein sequence ID" value="GAV52112.1"/>
    <property type="molecule type" value="Genomic_DNA"/>
</dbReference>
<comment type="caution">
    <text evidence="2">The sequence shown here is derived from an EMBL/GenBank/DDBJ whole genome shotgun (WGS) entry which is preliminary data.</text>
</comment>
<evidence type="ECO:0000313" key="2">
    <source>
        <dbReference type="EMBL" id="GAV52112.1"/>
    </source>
</evidence>
<evidence type="ECO:0000313" key="3">
    <source>
        <dbReference type="Proteomes" id="UP000187013"/>
    </source>
</evidence>
<evidence type="ECO:0000256" key="1">
    <source>
        <dbReference type="SAM" id="MobiDB-lite"/>
    </source>
</evidence>
<proteinExistence type="predicted"/>
<sequence>MNNKGNCAVHATLSSINDLHVENRNSYCPDGLANHIYIHTYTHIYKTPRKMEIERLKSHLEITTTKSRTEMHFLGLLTLCSFAAAANTRTASSQSSSLEHSWDEPASLQATTDDEGNQVTRTLWWIPPSSSDASHSEIPSKSEDGPATILTSSNSQGEYTSTIWWLPSTSSQQGFTSKAPRTTIVSEKHGEKSTSTISNPLLSPSSSSLACLLTSASITNKKSGSDNSTIPVHSNAGGKIVDMSCGIGAIALALMLI</sequence>
<gene>
    <name evidence="2" type="ORF">ZYGR_0AG01030</name>
</gene>
<feature type="compositionally biased region" description="Basic and acidic residues" evidence="1">
    <location>
        <begin position="134"/>
        <end position="144"/>
    </location>
</feature>
<dbReference type="Proteomes" id="UP000187013">
    <property type="component" value="Unassembled WGS sequence"/>
</dbReference>